<evidence type="ECO:0000256" key="1">
    <source>
        <dbReference type="SAM" id="MobiDB-lite"/>
    </source>
</evidence>
<accession>A0A1B6H487</accession>
<dbReference type="EMBL" id="GECZ01000268">
    <property type="protein sequence ID" value="JAS69501.1"/>
    <property type="molecule type" value="Transcribed_RNA"/>
</dbReference>
<evidence type="ECO:0000313" key="2">
    <source>
        <dbReference type="EMBL" id="JAS69501.1"/>
    </source>
</evidence>
<proteinExistence type="predicted"/>
<dbReference type="AlphaFoldDB" id="A0A1B6H487"/>
<gene>
    <name evidence="2" type="ORF">g.5627</name>
</gene>
<feature type="non-terminal residue" evidence="2">
    <location>
        <position position="1"/>
    </location>
</feature>
<feature type="non-terminal residue" evidence="2">
    <location>
        <position position="137"/>
    </location>
</feature>
<feature type="region of interest" description="Disordered" evidence="1">
    <location>
        <begin position="1"/>
        <end position="20"/>
    </location>
</feature>
<name>A0A1B6H487_9HEMI</name>
<reference evidence="2" key="1">
    <citation type="submission" date="2015-11" db="EMBL/GenBank/DDBJ databases">
        <title>De novo transcriptome assembly of four potential Pierce s Disease insect vectors from Arizona vineyards.</title>
        <authorList>
            <person name="Tassone E.E."/>
        </authorList>
    </citation>
    <scope>NUCLEOTIDE SEQUENCE</scope>
</reference>
<protein>
    <submittedName>
        <fullName evidence="2">Uncharacterized protein</fullName>
    </submittedName>
</protein>
<sequence>ESNGAGLAKEKGNITNNNVNNGAEELAKANKCNGDSKRSKVADTKLVAVKDNGCDEIVNNGQKSAENVTEILLDAIKMSDVKDLFSEDNLRKEIDELISIQDSGFNIKIQAPNTEPFDLQVSSAEIVQEIHQILIDR</sequence>
<organism evidence="2">
    <name type="scientific">Cuerna arida</name>
    <dbReference type="NCBI Taxonomy" id="1464854"/>
    <lineage>
        <taxon>Eukaryota</taxon>
        <taxon>Metazoa</taxon>
        <taxon>Ecdysozoa</taxon>
        <taxon>Arthropoda</taxon>
        <taxon>Hexapoda</taxon>
        <taxon>Insecta</taxon>
        <taxon>Pterygota</taxon>
        <taxon>Neoptera</taxon>
        <taxon>Paraneoptera</taxon>
        <taxon>Hemiptera</taxon>
        <taxon>Auchenorrhyncha</taxon>
        <taxon>Membracoidea</taxon>
        <taxon>Cicadellidae</taxon>
        <taxon>Cicadellinae</taxon>
        <taxon>Proconiini</taxon>
        <taxon>Cuerna</taxon>
    </lineage>
</organism>